<proteinExistence type="predicted"/>
<dbReference type="AlphaFoldDB" id="A0A0A2WKW9"/>
<dbReference type="RefSeq" id="WP_036164244.1">
    <property type="nucleotide sequence ID" value="NZ_JRKJ01000001.1"/>
</dbReference>
<accession>A0A0A2WKW9</accession>
<dbReference type="STRING" id="1300345.LF41_33"/>
<name>A0A0A2WKW9_9GAMM</name>
<dbReference type="Proteomes" id="UP000030518">
    <property type="component" value="Unassembled WGS sequence"/>
</dbReference>
<dbReference type="EMBL" id="JRKJ01000001">
    <property type="protein sequence ID" value="KGQ20826.1"/>
    <property type="molecule type" value="Genomic_DNA"/>
</dbReference>
<evidence type="ECO:0000313" key="3">
    <source>
        <dbReference type="Proteomes" id="UP000030518"/>
    </source>
</evidence>
<dbReference type="eggNOG" id="COG5654">
    <property type="taxonomic scope" value="Bacteria"/>
</dbReference>
<protein>
    <submittedName>
        <fullName evidence="2">RES domain protein</fullName>
    </submittedName>
</protein>
<evidence type="ECO:0000313" key="2">
    <source>
        <dbReference type="EMBL" id="KGQ20826.1"/>
    </source>
</evidence>
<evidence type="ECO:0000259" key="1">
    <source>
        <dbReference type="SMART" id="SM00953"/>
    </source>
</evidence>
<dbReference type="InterPro" id="IPR014914">
    <property type="entry name" value="RES_dom"/>
</dbReference>
<dbReference type="PATRIC" id="fig|1300345.3.peg.33"/>
<keyword evidence="3" id="KW-1185">Reference proteome</keyword>
<feature type="domain" description="RES" evidence="1">
    <location>
        <begin position="77"/>
        <end position="203"/>
    </location>
</feature>
<sequence>MRLTHVQLAWETSCRLVASRFPVVGLFDDVADPADLDVVFAVEALGNPRLRQEAGVLSLLPKAHRVSGPGTTPIMSAFTHLNPEGSRFSDGTWGVYYAASDLDTAVSEVSHHRARFLARTAEPPIEIDLRCYRVPVRARLLDLRGRRAPPGVLDPSGYTASQPFARVQRDAGELGIVHDSVRRRAGQCVALFTPKATVPPAQQAEHVTLCWDGARISAWYRKSDARPLP</sequence>
<dbReference type="Pfam" id="PF08808">
    <property type="entry name" value="RES"/>
    <property type="match status" value="1"/>
</dbReference>
<reference evidence="2 3" key="1">
    <citation type="submission" date="2014-09" db="EMBL/GenBank/DDBJ databases">
        <title>Genome sequences of Lysobacter dokdonensis DS-58.</title>
        <authorList>
            <person name="Kim J.F."/>
            <person name="Kwak M.-J."/>
        </authorList>
    </citation>
    <scope>NUCLEOTIDE SEQUENCE [LARGE SCALE GENOMIC DNA]</scope>
    <source>
        <strain evidence="2 3">DS-58</strain>
    </source>
</reference>
<dbReference type="SMART" id="SM00953">
    <property type="entry name" value="RES"/>
    <property type="match status" value="1"/>
</dbReference>
<comment type="caution">
    <text evidence="2">The sequence shown here is derived from an EMBL/GenBank/DDBJ whole genome shotgun (WGS) entry which is preliminary data.</text>
</comment>
<gene>
    <name evidence="2" type="ORF">LF41_33</name>
</gene>
<organism evidence="2 3">
    <name type="scientific">Lysobacter dokdonensis DS-58</name>
    <dbReference type="NCBI Taxonomy" id="1300345"/>
    <lineage>
        <taxon>Bacteria</taxon>
        <taxon>Pseudomonadati</taxon>
        <taxon>Pseudomonadota</taxon>
        <taxon>Gammaproteobacteria</taxon>
        <taxon>Lysobacterales</taxon>
        <taxon>Lysobacteraceae</taxon>
        <taxon>Noviluteimonas</taxon>
    </lineage>
</organism>
<dbReference type="OrthoDB" id="9795903at2"/>